<dbReference type="AlphaFoldDB" id="A0A1E3GX24"/>
<dbReference type="EMBL" id="MCRJ01000153">
    <property type="protein sequence ID" value="ODN68608.1"/>
    <property type="molecule type" value="Genomic_DNA"/>
</dbReference>
<accession>A0A1E3GX24</accession>
<dbReference type="OrthoDB" id="9920734at2"/>
<comment type="caution">
    <text evidence="1">The sequence shown here is derived from an EMBL/GenBank/DDBJ whole genome shotgun (WGS) entry which is preliminary data.</text>
</comment>
<proteinExistence type="predicted"/>
<gene>
    <name evidence="1" type="ORF">A6302_04086</name>
</gene>
<keyword evidence="2" id="KW-1185">Reference proteome</keyword>
<evidence type="ECO:0000313" key="1">
    <source>
        <dbReference type="EMBL" id="ODN68608.1"/>
    </source>
</evidence>
<reference evidence="1 2" key="1">
    <citation type="submission" date="2016-07" db="EMBL/GenBank/DDBJ databases">
        <title>Draft Genome Sequence of Methylobrevis pamukkalensis PK2.</title>
        <authorList>
            <person name="Vasilenko O.V."/>
            <person name="Doronina N.V."/>
            <person name="Shmareva M.N."/>
            <person name="Tarlachkov S.V."/>
            <person name="Mustakhimov I."/>
            <person name="Trotsenko Y.A."/>
        </authorList>
    </citation>
    <scope>NUCLEOTIDE SEQUENCE [LARGE SCALE GENOMIC DNA]</scope>
    <source>
        <strain evidence="1 2">PK2</strain>
    </source>
</reference>
<organism evidence="1 2">
    <name type="scientific">Methylobrevis pamukkalensis</name>
    <dbReference type="NCBI Taxonomy" id="1439726"/>
    <lineage>
        <taxon>Bacteria</taxon>
        <taxon>Pseudomonadati</taxon>
        <taxon>Pseudomonadota</taxon>
        <taxon>Alphaproteobacteria</taxon>
        <taxon>Hyphomicrobiales</taxon>
        <taxon>Pleomorphomonadaceae</taxon>
        <taxon>Methylobrevis</taxon>
    </lineage>
</organism>
<sequence>MDTSAVIQQVAMNAIERQQTVQAAVVRQEKQSQDALVSMLDASLQTAKSAPAPGTGLVVDEFA</sequence>
<dbReference type="RefSeq" id="WP_069308256.1">
    <property type="nucleotide sequence ID" value="NZ_MCRJ01000153.1"/>
</dbReference>
<evidence type="ECO:0008006" key="3">
    <source>
        <dbReference type="Google" id="ProtNLM"/>
    </source>
</evidence>
<dbReference type="Proteomes" id="UP000094622">
    <property type="component" value="Unassembled WGS sequence"/>
</dbReference>
<evidence type="ECO:0000313" key="2">
    <source>
        <dbReference type="Proteomes" id="UP000094622"/>
    </source>
</evidence>
<name>A0A1E3GX24_9HYPH</name>
<protein>
    <recommendedName>
        <fullName evidence="3">Motility protein</fullName>
    </recommendedName>
</protein>